<protein>
    <submittedName>
        <fullName evidence="1">Uncharacterized protein</fullName>
    </submittedName>
</protein>
<organism evidence="1 2">
    <name type="scientific">Gossypium lobatum</name>
    <dbReference type="NCBI Taxonomy" id="34289"/>
    <lineage>
        <taxon>Eukaryota</taxon>
        <taxon>Viridiplantae</taxon>
        <taxon>Streptophyta</taxon>
        <taxon>Embryophyta</taxon>
        <taxon>Tracheophyta</taxon>
        <taxon>Spermatophyta</taxon>
        <taxon>Magnoliopsida</taxon>
        <taxon>eudicotyledons</taxon>
        <taxon>Gunneridae</taxon>
        <taxon>Pentapetalae</taxon>
        <taxon>rosids</taxon>
        <taxon>malvids</taxon>
        <taxon>Malvales</taxon>
        <taxon>Malvaceae</taxon>
        <taxon>Malvoideae</taxon>
        <taxon>Gossypium</taxon>
    </lineage>
</organism>
<dbReference type="Proteomes" id="UP000593572">
    <property type="component" value="Unassembled WGS sequence"/>
</dbReference>
<comment type="caution">
    <text evidence="1">The sequence shown here is derived from an EMBL/GenBank/DDBJ whole genome shotgun (WGS) entry which is preliminary data.</text>
</comment>
<dbReference type="EMBL" id="JABEZX010369308">
    <property type="protein sequence ID" value="MBA0577856.1"/>
    <property type="molecule type" value="Genomic_DNA"/>
</dbReference>
<evidence type="ECO:0000313" key="1">
    <source>
        <dbReference type="EMBL" id="MBA0577856.1"/>
    </source>
</evidence>
<reference evidence="1 2" key="1">
    <citation type="journal article" date="2019" name="Genome Biol. Evol.">
        <title>Insights into the evolution of the New World diploid cottons (Gossypium, subgenus Houzingenia) based on genome sequencing.</title>
        <authorList>
            <person name="Grover C.E."/>
            <person name="Arick M.A. 2nd"/>
            <person name="Thrash A."/>
            <person name="Conover J.L."/>
            <person name="Sanders W.S."/>
            <person name="Peterson D.G."/>
            <person name="Frelichowski J.E."/>
            <person name="Scheffler J.A."/>
            <person name="Scheffler B.E."/>
            <person name="Wendel J.F."/>
        </authorList>
    </citation>
    <scope>NUCLEOTIDE SEQUENCE [LARGE SCALE GENOMIC DNA]</scope>
    <source>
        <strain evidence="1">157</strain>
        <tissue evidence="1">Leaf</tissue>
    </source>
</reference>
<proteinExistence type="predicted"/>
<evidence type="ECO:0000313" key="2">
    <source>
        <dbReference type="Proteomes" id="UP000593572"/>
    </source>
</evidence>
<gene>
    <name evidence="1" type="ORF">Golob_025219</name>
</gene>
<accession>A0A7J8NLT0</accession>
<sequence length="81" mass="8839">MRVIDALGKKLDENGLLHLVSVPDGLEDGEDRNQIGNLTERLCQGMPAQLKDGVGDCYSGLVARVDVSANVLPLYPEAYRR</sequence>
<name>A0A7J8NLT0_9ROSI</name>
<dbReference type="AlphaFoldDB" id="A0A7J8NLT0"/>
<keyword evidence="2" id="KW-1185">Reference proteome</keyword>